<evidence type="ECO:0000313" key="2">
    <source>
        <dbReference type="EMBL" id="WUV50416.1"/>
    </source>
</evidence>
<name>A0ABZ1Z543_9NOCA</name>
<dbReference type="Proteomes" id="UP001432062">
    <property type="component" value="Chromosome"/>
</dbReference>
<dbReference type="EMBL" id="CP109441">
    <property type="protein sequence ID" value="WUV50416.1"/>
    <property type="molecule type" value="Genomic_DNA"/>
</dbReference>
<dbReference type="InterPro" id="IPR036388">
    <property type="entry name" value="WH-like_DNA-bd_sf"/>
</dbReference>
<feature type="domain" description="HTH marR-type" evidence="1">
    <location>
        <begin position="1"/>
        <end position="142"/>
    </location>
</feature>
<proteinExistence type="predicted"/>
<dbReference type="Pfam" id="PF12802">
    <property type="entry name" value="MarR_2"/>
    <property type="match status" value="1"/>
</dbReference>
<dbReference type="Gene3D" id="1.10.10.10">
    <property type="entry name" value="Winged helix-like DNA-binding domain superfamily/Winged helix DNA-binding domain"/>
    <property type="match status" value="1"/>
</dbReference>
<dbReference type="RefSeq" id="WP_327095101.1">
    <property type="nucleotide sequence ID" value="NZ_CP109149.1"/>
</dbReference>
<dbReference type="InterPro" id="IPR039422">
    <property type="entry name" value="MarR/SlyA-like"/>
</dbReference>
<evidence type="ECO:0000259" key="1">
    <source>
        <dbReference type="PROSITE" id="PS50995"/>
    </source>
</evidence>
<dbReference type="PANTHER" id="PTHR33164:SF95">
    <property type="entry name" value="TRANSCRIPTIONAL REGULATOR"/>
    <property type="match status" value="1"/>
</dbReference>
<sequence>MTDPTFVPLAEHPAFLLGQLGFHVAQRFTDLLAPLDISPRHYGTLRILSANDGQSQQQLCEAQRIHRNVMVGLVDELEKRGLVERRKHPTDRRAHAVYLLPAAHELLTRAEAIVTGLDADVTAALEPDERATLVDLLQRTAAANGLIPGIHPGLARPADKC</sequence>
<dbReference type="InterPro" id="IPR036390">
    <property type="entry name" value="WH_DNA-bd_sf"/>
</dbReference>
<keyword evidence="3" id="KW-1185">Reference proteome</keyword>
<dbReference type="PRINTS" id="PR00598">
    <property type="entry name" value="HTHMARR"/>
</dbReference>
<evidence type="ECO:0000313" key="3">
    <source>
        <dbReference type="Proteomes" id="UP001432062"/>
    </source>
</evidence>
<accession>A0ABZ1Z543</accession>
<dbReference type="SUPFAM" id="SSF46785">
    <property type="entry name" value="Winged helix' DNA-binding domain"/>
    <property type="match status" value="1"/>
</dbReference>
<dbReference type="PANTHER" id="PTHR33164">
    <property type="entry name" value="TRANSCRIPTIONAL REGULATOR, MARR FAMILY"/>
    <property type="match status" value="1"/>
</dbReference>
<reference evidence="2" key="1">
    <citation type="submission" date="2022-10" db="EMBL/GenBank/DDBJ databases">
        <title>The complete genomes of actinobacterial strains from the NBC collection.</title>
        <authorList>
            <person name="Joergensen T.S."/>
            <person name="Alvarez Arevalo M."/>
            <person name="Sterndorff E.B."/>
            <person name="Faurdal D."/>
            <person name="Vuksanovic O."/>
            <person name="Mourched A.-S."/>
            <person name="Charusanti P."/>
            <person name="Shaw S."/>
            <person name="Blin K."/>
            <person name="Weber T."/>
        </authorList>
    </citation>
    <scope>NUCLEOTIDE SEQUENCE</scope>
    <source>
        <strain evidence="2">NBC_01482</strain>
    </source>
</reference>
<dbReference type="InterPro" id="IPR000835">
    <property type="entry name" value="HTH_MarR-typ"/>
</dbReference>
<dbReference type="PROSITE" id="PS50995">
    <property type="entry name" value="HTH_MARR_2"/>
    <property type="match status" value="1"/>
</dbReference>
<organism evidence="2 3">
    <name type="scientific">Nocardia vinacea</name>
    <dbReference type="NCBI Taxonomy" id="96468"/>
    <lineage>
        <taxon>Bacteria</taxon>
        <taxon>Bacillati</taxon>
        <taxon>Actinomycetota</taxon>
        <taxon>Actinomycetes</taxon>
        <taxon>Mycobacteriales</taxon>
        <taxon>Nocardiaceae</taxon>
        <taxon>Nocardia</taxon>
    </lineage>
</organism>
<protein>
    <submittedName>
        <fullName evidence="2">MarR family winged helix-turn-helix transcriptional regulator</fullName>
    </submittedName>
</protein>
<gene>
    <name evidence="2" type="ORF">OG563_20765</name>
</gene>
<dbReference type="SMART" id="SM00347">
    <property type="entry name" value="HTH_MARR"/>
    <property type="match status" value="1"/>
</dbReference>